<keyword evidence="3" id="KW-1185">Reference proteome</keyword>
<dbReference type="CDD" id="cd17039">
    <property type="entry name" value="Ubl_ubiquitin_like"/>
    <property type="match status" value="1"/>
</dbReference>
<dbReference type="PANTHER" id="PTHR32097">
    <property type="entry name" value="CAMP-BINDING PROTEIN 1-RELATED"/>
    <property type="match status" value="1"/>
</dbReference>
<dbReference type="AlphaFoldDB" id="A0AA88Y3J1"/>
<dbReference type="SUPFAM" id="SSF54236">
    <property type="entry name" value="Ubiquitin-like"/>
    <property type="match status" value="1"/>
</dbReference>
<evidence type="ECO:0000259" key="1">
    <source>
        <dbReference type="PROSITE" id="PS50053"/>
    </source>
</evidence>
<dbReference type="InterPro" id="IPR000626">
    <property type="entry name" value="Ubiquitin-like_dom"/>
</dbReference>
<dbReference type="Proteomes" id="UP001186944">
    <property type="component" value="Unassembled WGS sequence"/>
</dbReference>
<reference evidence="2" key="1">
    <citation type="submission" date="2019-08" db="EMBL/GenBank/DDBJ databases">
        <title>The improved chromosome-level genome for the pearl oyster Pinctada fucata martensii using PacBio sequencing and Hi-C.</title>
        <authorList>
            <person name="Zheng Z."/>
        </authorList>
    </citation>
    <scope>NUCLEOTIDE SEQUENCE</scope>
    <source>
        <strain evidence="2">ZZ-2019</strain>
        <tissue evidence="2">Adductor muscle</tissue>
    </source>
</reference>
<gene>
    <name evidence="2" type="ORF">FSP39_006815</name>
</gene>
<name>A0AA88Y3J1_PINIB</name>
<evidence type="ECO:0000313" key="2">
    <source>
        <dbReference type="EMBL" id="KAK3097146.1"/>
    </source>
</evidence>
<dbReference type="EMBL" id="VSWD01000007">
    <property type="protein sequence ID" value="KAK3097146.1"/>
    <property type="molecule type" value="Genomic_DNA"/>
</dbReference>
<proteinExistence type="predicted"/>
<dbReference type="Gene3D" id="3.10.20.90">
    <property type="entry name" value="Phosphatidylinositol 3-kinase Catalytic Subunit, Chain A, domain 1"/>
    <property type="match status" value="1"/>
</dbReference>
<dbReference type="PANTHER" id="PTHR32097:SF17">
    <property type="entry name" value="CAMP-BINDING PROTEIN 1-RELATED"/>
    <property type="match status" value="1"/>
</dbReference>
<sequence>MLCESPPGCGLEKLSEEFPPINPSPQCSHYIPYCLKCTVAFIEKNERCPYDECRESVSKTSKEMQLYYAILESMFGEEEHDEDNNDAKDSEIGQFKYLTIATISREHADVVIKYNESFTVINLKDKLYSKFGEEHARQKLYYGETELEEGNGNLVDYEIPNHATIYLIVQLYGVTGAIHAAVFDLSWEYPKGFLRRQGINIPVLTNRIDRKHVDASCFLLSGEFIEEIIDHKHTKSKFGRCVVHSKSMLTDDQRKGHQNIDVRFQDIPENITSVFFALSARDKSSISKFPNPSLQFYEQIRMTNVLCETTIPTDTKCRAIIMCYMTRSTSEDNSWEIYKCGKPSDGNDSDYTKLREDIKDIIRQFTK</sequence>
<dbReference type="InterPro" id="IPR029071">
    <property type="entry name" value="Ubiquitin-like_domsf"/>
</dbReference>
<feature type="domain" description="Ubiquitin-like" evidence="1">
    <location>
        <begin position="96"/>
        <end position="174"/>
    </location>
</feature>
<dbReference type="Gene3D" id="2.60.60.30">
    <property type="entry name" value="sav2460 like domains"/>
    <property type="match status" value="1"/>
</dbReference>
<organism evidence="2 3">
    <name type="scientific">Pinctada imbricata</name>
    <name type="common">Atlantic pearl-oyster</name>
    <name type="synonym">Pinctada martensii</name>
    <dbReference type="NCBI Taxonomy" id="66713"/>
    <lineage>
        <taxon>Eukaryota</taxon>
        <taxon>Metazoa</taxon>
        <taxon>Spiralia</taxon>
        <taxon>Lophotrochozoa</taxon>
        <taxon>Mollusca</taxon>
        <taxon>Bivalvia</taxon>
        <taxon>Autobranchia</taxon>
        <taxon>Pteriomorphia</taxon>
        <taxon>Pterioida</taxon>
        <taxon>Pterioidea</taxon>
        <taxon>Pteriidae</taxon>
        <taxon>Pinctada</taxon>
    </lineage>
</organism>
<dbReference type="InterPro" id="IPR051324">
    <property type="entry name" value="Stress/Tellurium_Resist"/>
</dbReference>
<protein>
    <recommendedName>
        <fullName evidence="1">Ubiquitin-like domain-containing protein</fullName>
    </recommendedName>
</protein>
<comment type="caution">
    <text evidence="2">The sequence shown here is derived from an EMBL/GenBank/DDBJ whole genome shotgun (WGS) entry which is preliminary data.</text>
</comment>
<evidence type="ECO:0000313" key="3">
    <source>
        <dbReference type="Proteomes" id="UP001186944"/>
    </source>
</evidence>
<accession>A0AA88Y3J1</accession>
<dbReference type="PROSITE" id="PS50053">
    <property type="entry name" value="UBIQUITIN_2"/>
    <property type="match status" value="1"/>
</dbReference>